<sequence>MAAGTDDTMSQGHSRSPRKMILGILVFWLAVGAAVAGRVAYFDQITATATARPL</sequence>
<gene>
    <name evidence="1" type="ORF">HPT29_004630</name>
</gene>
<evidence type="ECO:0000313" key="2">
    <source>
        <dbReference type="Proteomes" id="UP001017257"/>
    </source>
</evidence>
<keyword evidence="2" id="KW-1185">Reference proteome</keyword>
<dbReference type="Proteomes" id="UP001017257">
    <property type="component" value="Chromosome"/>
</dbReference>
<protein>
    <submittedName>
        <fullName evidence="1">Uncharacterized protein</fullName>
    </submittedName>
</protein>
<dbReference type="EMBL" id="CP102845">
    <property type="protein sequence ID" value="UVF20437.1"/>
    <property type="molecule type" value="Genomic_DNA"/>
</dbReference>
<evidence type="ECO:0000313" key="1">
    <source>
        <dbReference type="EMBL" id="UVF20437.1"/>
    </source>
</evidence>
<reference evidence="1" key="1">
    <citation type="submission" date="2022-08" db="EMBL/GenBank/DDBJ databases">
        <title>Microvirga terrae sp. nov., isolated from soil.</title>
        <authorList>
            <person name="Kim K.H."/>
            <person name="Seo Y.L."/>
            <person name="Kim J.M."/>
            <person name="Lee J.K."/>
            <person name="Han D.M."/>
            <person name="Jeon C.O."/>
        </authorList>
    </citation>
    <scope>NUCLEOTIDE SEQUENCE</scope>
    <source>
        <strain evidence="1">R24</strain>
    </source>
</reference>
<name>A0ABY5RXC9_9HYPH</name>
<proteinExistence type="predicted"/>
<organism evidence="1 2">
    <name type="scientific">Microvirga terrae</name>
    <dbReference type="NCBI Taxonomy" id="2740529"/>
    <lineage>
        <taxon>Bacteria</taxon>
        <taxon>Pseudomonadati</taxon>
        <taxon>Pseudomonadota</taxon>
        <taxon>Alphaproteobacteria</taxon>
        <taxon>Hyphomicrobiales</taxon>
        <taxon>Methylobacteriaceae</taxon>
        <taxon>Microvirga</taxon>
    </lineage>
</organism>
<dbReference type="RefSeq" id="WP_210272147.1">
    <property type="nucleotide sequence ID" value="NZ_CP102845.1"/>
</dbReference>
<accession>A0ABY5RXC9</accession>